<comment type="catalytic activity">
    <reaction evidence="6">
        <text>precorrin-2 + NAD(+) = sirohydrochlorin + NADH + 2 H(+)</text>
        <dbReference type="Rhea" id="RHEA:15613"/>
        <dbReference type="ChEBI" id="CHEBI:15378"/>
        <dbReference type="ChEBI" id="CHEBI:57540"/>
        <dbReference type="ChEBI" id="CHEBI:57945"/>
        <dbReference type="ChEBI" id="CHEBI:58351"/>
        <dbReference type="ChEBI" id="CHEBI:58827"/>
        <dbReference type="EC" id="1.3.1.76"/>
    </reaction>
</comment>
<dbReference type="SUPFAM" id="SSF51735">
    <property type="entry name" value="NAD(P)-binding Rossmann-fold domains"/>
    <property type="match status" value="1"/>
</dbReference>
<evidence type="ECO:0000256" key="3">
    <source>
        <dbReference type="ARBA" id="ARBA00023002"/>
    </source>
</evidence>
<keyword evidence="8" id="KW-1185">Reference proteome</keyword>
<dbReference type="RefSeq" id="WP_116669507.1">
    <property type="nucleotide sequence ID" value="NZ_MZGU01000004.1"/>
</dbReference>
<evidence type="ECO:0000313" key="8">
    <source>
        <dbReference type="Proteomes" id="UP000245577"/>
    </source>
</evidence>
<name>A0A2U1S6Z3_9EURY</name>
<keyword evidence="3 7" id="KW-0560">Oxidoreductase</keyword>
<comment type="caution">
    <text evidence="7">The sequence shown here is derived from an EMBL/GenBank/DDBJ whole genome shotgun (WGS) entry which is preliminary data.</text>
</comment>
<dbReference type="InterPro" id="IPR006367">
    <property type="entry name" value="Sirohaem_synthase_N"/>
</dbReference>
<dbReference type="GO" id="GO:0004325">
    <property type="term" value="F:ferrochelatase activity"/>
    <property type="evidence" value="ECO:0007669"/>
    <property type="project" value="InterPro"/>
</dbReference>
<dbReference type="Proteomes" id="UP000245577">
    <property type="component" value="Unassembled WGS sequence"/>
</dbReference>
<reference evidence="7 8" key="1">
    <citation type="submission" date="2017-03" db="EMBL/GenBank/DDBJ databases">
        <title>Genome sequence of Methanobrevibacter wosei.</title>
        <authorList>
            <person name="Poehlein A."/>
            <person name="Seedorf H."/>
            <person name="Daniel R."/>
        </authorList>
    </citation>
    <scope>NUCLEOTIDE SEQUENCE [LARGE SCALE GENOMIC DNA]</scope>
    <source>
        <strain evidence="7 8">DSM 11979</strain>
    </source>
</reference>
<accession>A0A2U1S6Z3</accession>
<dbReference type="GO" id="GO:0019354">
    <property type="term" value="P:siroheme biosynthetic process"/>
    <property type="evidence" value="ECO:0007669"/>
    <property type="project" value="UniProtKB-UniPathway"/>
</dbReference>
<dbReference type="NCBIfam" id="TIGR01470">
    <property type="entry name" value="cysG_Nterm"/>
    <property type="match status" value="1"/>
</dbReference>
<keyword evidence="4" id="KW-0520">NAD</keyword>
<dbReference type="Pfam" id="PF13241">
    <property type="entry name" value="NAD_binding_7"/>
    <property type="match status" value="1"/>
</dbReference>
<dbReference type="PANTHER" id="PTHR35330">
    <property type="entry name" value="SIROHEME BIOSYNTHESIS PROTEIN MET8"/>
    <property type="match status" value="1"/>
</dbReference>
<dbReference type="InterPro" id="IPR042518">
    <property type="entry name" value="SirC_C"/>
</dbReference>
<dbReference type="UniPathway" id="UPA00262">
    <property type="reaction ID" value="UER00222"/>
</dbReference>
<proteinExistence type="predicted"/>
<comment type="pathway">
    <text evidence="1">Porphyrin-containing compound metabolism; siroheme biosynthesis; sirohydrochlorin from precorrin-2: step 1/1.</text>
</comment>
<evidence type="ECO:0000256" key="1">
    <source>
        <dbReference type="ARBA" id="ARBA00005010"/>
    </source>
</evidence>
<evidence type="ECO:0000256" key="2">
    <source>
        <dbReference type="ARBA" id="ARBA00012400"/>
    </source>
</evidence>
<dbReference type="AlphaFoldDB" id="A0A2U1S6Z3"/>
<evidence type="ECO:0000256" key="5">
    <source>
        <dbReference type="ARBA" id="ARBA00023244"/>
    </source>
</evidence>
<dbReference type="GO" id="GO:0043115">
    <property type="term" value="F:precorrin-2 dehydrogenase activity"/>
    <property type="evidence" value="ECO:0007669"/>
    <property type="project" value="UniProtKB-EC"/>
</dbReference>
<dbReference type="Gene3D" id="3.40.50.720">
    <property type="entry name" value="NAD(P)-binding Rossmann-like Domain"/>
    <property type="match status" value="1"/>
</dbReference>
<protein>
    <recommendedName>
        <fullName evidence="2">precorrin-2 dehydrogenase</fullName>
        <ecNumber evidence="2">1.3.1.76</ecNumber>
    </recommendedName>
</protein>
<dbReference type="OrthoDB" id="10510at2157"/>
<gene>
    <name evidence="7" type="primary">sirC</name>
    <name evidence="7" type="ORF">MBBWO_07060</name>
</gene>
<dbReference type="InterPro" id="IPR028161">
    <property type="entry name" value="Met8-like"/>
</dbReference>
<dbReference type="InterPro" id="IPR036291">
    <property type="entry name" value="NAD(P)-bd_dom_sf"/>
</dbReference>
<evidence type="ECO:0000256" key="6">
    <source>
        <dbReference type="ARBA" id="ARBA00047561"/>
    </source>
</evidence>
<dbReference type="EMBL" id="MZGU01000004">
    <property type="protein sequence ID" value="PWB85860.1"/>
    <property type="molecule type" value="Genomic_DNA"/>
</dbReference>
<evidence type="ECO:0000313" key="7">
    <source>
        <dbReference type="EMBL" id="PWB85860.1"/>
    </source>
</evidence>
<evidence type="ECO:0000256" key="4">
    <source>
        <dbReference type="ARBA" id="ARBA00023027"/>
    </source>
</evidence>
<dbReference type="PANTHER" id="PTHR35330:SF1">
    <property type="entry name" value="SIROHEME BIOSYNTHESIS PROTEIN MET8"/>
    <property type="match status" value="1"/>
</dbReference>
<dbReference type="SUPFAM" id="SSF75615">
    <property type="entry name" value="Siroheme synthase middle domains-like"/>
    <property type="match status" value="1"/>
</dbReference>
<dbReference type="Gene3D" id="1.10.8.610">
    <property type="entry name" value="SirC, precorrin-2 dehydrogenase, C-terminal helical domain-like"/>
    <property type="match status" value="1"/>
</dbReference>
<keyword evidence="5" id="KW-0627">Porphyrin biosynthesis</keyword>
<sequence>MNWTSVYLKTNSLNVFILGTGEVATRRADKFLSHGASVKLAGDSLDSSIEEKGAILVSTEDVDELVNWADLVIIASGDRELSNYVASIADNKLLNRADFPNEGNLIVPTSFNIGNVEISIFTNGKSPLMARQLRKRIQEIITDEDLIKMELQDYARSILKEKVDDQKERRTYLYTIFEDKNIHNLIEKNKIDEAKAYIYNLINEN</sequence>
<organism evidence="7 8">
    <name type="scientific">Methanobrevibacter woesei</name>
    <dbReference type="NCBI Taxonomy" id="190976"/>
    <lineage>
        <taxon>Archaea</taxon>
        <taxon>Methanobacteriati</taxon>
        <taxon>Methanobacteriota</taxon>
        <taxon>Methanomada group</taxon>
        <taxon>Methanobacteria</taxon>
        <taxon>Methanobacteriales</taxon>
        <taxon>Methanobacteriaceae</taxon>
        <taxon>Methanobrevibacter</taxon>
    </lineage>
</organism>
<dbReference type="EC" id="1.3.1.76" evidence="2"/>